<evidence type="ECO:0000256" key="4">
    <source>
        <dbReference type="ARBA" id="ARBA00022833"/>
    </source>
</evidence>
<feature type="region of interest" description="Disordered" evidence="6">
    <location>
        <begin position="1448"/>
        <end position="1592"/>
    </location>
</feature>
<feature type="region of interest" description="Disordered" evidence="6">
    <location>
        <begin position="1351"/>
        <end position="1373"/>
    </location>
</feature>
<dbReference type="PANTHER" id="PTHR47166">
    <property type="entry name" value="ZINC FINGER PROTEIN 831"/>
    <property type="match status" value="1"/>
</dbReference>
<sequence>MEVPELTRPASPARDQPAPASGAPGAPGGQASPHLPLGSVILPPEQGLAPTVFLKALPIPLYHTVPPGGVQPRAPLLTGGLDGGSVPFILSPLLQPEGPGPTTMGKPAAPALTVNIVGTLPVLSPGLGPTLGSPGKVRNAGKYLCPHCGRDCLKPSVLEKHIRSHTGERPFPCATCGIAFKTQSNLYKHRRTQTHLNNSRLSSESDAGGGLLEEGGAAGEPSGAQGAPSGRPLSPGAPHPSPVAKNLDLSLEAAPCPGSTSDVRESPLDSAPRLPPASSLPRRKLPEPRSPTAGRSSSVQPQTATSAEKPGDAKAAEGRLRKCESTDSGYLSRSDSAEQPPAAGSPLHSLSEHSAESEGEGGPGPGRAERAAGLELEKRRLEERIARLISHNQAVVDDPQLDHVRPRKTVLSKQGSIDLPLPYTYKDSFHFDLRPPEPSRRLPAALRAARSTCTPPGRARPVFFHSVPTQLSTSAECVPVTRSNSLPFVEGTGTWQEPPGSRDACPRRQKTLSPRPAPARLANVPSGHPRALVRQVAVEDLPYPPTGDTPASAEDPDGNRPAVGEGATGRGQGASKKRGQKKPKMFSQDKWQVYGNETFKRIYQKMKASRHAGKKATEVAVGGATQLACPLQEEAAERPHAAPSQEERRTPVPGDSSVGAKPAPRASPPALEAFLVTELPRQRETVGRAGVSDQPCPTRAASPPSFQCREALSLGCKSPPPPPSGRLELGCQLLPAPASPKGGDSEAPRPGVPAPKLEGSTCGGGGAETRPQAHVVLRRPGGGSPEPQAAEDRLPSERKKLRVEGLSLPELSGAGEGTPGGPMQTASLAPQNRGGDPAEKPEMLPGSGDCMAKRGAGQLAEPREALGASSAAASGAPRLAGFWDKEPLLRPAAASQPLASGILAGPVYTAFPPQYLLRLPQEERRPPAPRSQPKAPSPQKPAQGQGPFCRAEWPEGSASFVESGLGALLIPDPSSGQAPGAADSCGGDPGQSRPWDRRKGVRGEEKGDLDTGTPAAGVPRGTASFLPTPACDFWKSEARETQQLCRSSALVRARPSGGVLNPWEPRRELGGPSQLAPEGPPSGPPAGLGPCCSRQPRAFLSALVPPGWPELASGTHSETPGSSGAQGPFPSLRAEPRLTWCCLSRSLPLPAAQKDNDASVYLALHFPSSRSVADGGPDAWPASRAASGGWTGMSPGEGGQTQTLKVPPSFPAVMERKCHHVFVPLSSWAHALTAGHCTCALLSPRYKRIFLHSRVQLRASRLQKPRWVLKKDCPPPPLKGLDPRGTRGQASSEVAGLSLSGEPACVTSESPVCGGNGEKEEEEGGRHSSRRFCPHTDAGAVRDTATPTVKEISPPACEHRAGRPQNRAVGSEFSLRPASSAAVAEDSLLAGGKALDTGSPEIHQLPSQAQVSAAATPGVFSDAPAPSSLESKGTSLRHDLATSAAALCPSPGARAGCTAPGVHSVETRDRSGAAGQALAKSPDRKALAEGLSPSPEKPSGRRISGSVPLGSTGDTPLEIAASGPGAASSHGEEGELKTRLPSGGRHGPGEGLLPCPPLGSDSGGRQGSGLLPPKAAVLPPSPGQPADTPAAPLKALRKRSLEGMRKQTRVEFSDTSSDDEDRLVIEI</sequence>
<evidence type="ECO:0000313" key="9">
    <source>
        <dbReference type="Proteomes" id="UP000694540"/>
    </source>
</evidence>
<feature type="compositionally biased region" description="Gly residues" evidence="6">
    <location>
        <begin position="207"/>
        <end position="218"/>
    </location>
</feature>
<feature type="compositionally biased region" description="Basic and acidic residues" evidence="6">
    <location>
        <begin position="994"/>
        <end position="1009"/>
    </location>
</feature>
<dbReference type="GO" id="GO:0008270">
    <property type="term" value="F:zinc ion binding"/>
    <property type="evidence" value="ECO:0007669"/>
    <property type="project" value="UniProtKB-KW"/>
</dbReference>
<feature type="region of interest" description="Disordered" evidence="6">
    <location>
        <begin position="192"/>
        <end position="369"/>
    </location>
</feature>
<dbReference type="PROSITE" id="PS50157">
    <property type="entry name" value="ZINC_FINGER_C2H2_2"/>
    <property type="match status" value="2"/>
</dbReference>
<dbReference type="SMART" id="SM00355">
    <property type="entry name" value="ZnF_C2H2"/>
    <property type="match status" value="2"/>
</dbReference>
<dbReference type="InterPro" id="IPR036236">
    <property type="entry name" value="Znf_C2H2_sf"/>
</dbReference>
<feature type="compositionally biased region" description="Basic and acidic residues" evidence="6">
    <location>
        <begin position="635"/>
        <end position="650"/>
    </location>
</feature>
<feature type="compositionally biased region" description="Low complexity" evidence="6">
    <location>
        <begin position="1518"/>
        <end position="1529"/>
    </location>
</feature>
<protein>
    <submittedName>
        <fullName evidence="8">Zinc finger protein 831</fullName>
    </submittedName>
</protein>
<feature type="region of interest" description="Disordered" evidence="6">
    <location>
        <begin position="1408"/>
        <end position="1435"/>
    </location>
</feature>
<feature type="region of interest" description="Disordered" evidence="6">
    <location>
        <begin position="922"/>
        <end position="952"/>
    </location>
</feature>
<feature type="region of interest" description="Disordered" evidence="6">
    <location>
        <begin position="1"/>
        <end position="39"/>
    </location>
</feature>
<accession>A0A8C3X0A1</accession>
<dbReference type="InterPro" id="IPR013087">
    <property type="entry name" value="Znf_C2H2_type"/>
</dbReference>
<feature type="domain" description="C2H2-type" evidence="7">
    <location>
        <begin position="171"/>
        <end position="200"/>
    </location>
</feature>
<feature type="compositionally biased region" description="Basic and acidic residues" evidence="6">
    <location>
        <begin position="309"/>
        <end position="325"/>
    </location>
</feature>
<evidence type="ECO:0000313" key="8">
    <source>
        <dbReference type="Ensembl" id="ENSCWAP00000020216.1"/>
    </source>
</evidence>
<dbReference type="PROSITE" id="PS00028">
    <property type="entry name" value="ZINC_FINGER_C2H2_1"/>
    <property type="match status" value="2"/>
</dbReference>
<dbReference type="Ensembl" id="ENSCWAT00000021938.1">
    <property type="protein sequence ID" value="ENSCWAP00000020216.1"/>
    <property type="gene ID" value="ENSCWAG00000015450.1"/>
</dbReference>
<feature type="compositionally biased region" description="Polar residues" evidence="6">
    <location>
        <begin position="1114"/>
        <end position="1125"/>
    </location>
</feature>
<feature type="compositionally biased region" description="Low complexity" evidence="6">
    <location>
        <begin position="268"/>
        <end position="280"/>
    </location>
</feature>
<feature type="compositionally biased region" description="Low complexity" evidence="6">
    <location>
        <begin position="16"/>
        <end position="33"/>
    </location>
</feature>
<feature type="region of interest" description="Disordered" evidence="6">
    <location>
        <begin position="1171"/>
        <end position="1201"/>
    </location>
</feature>
<feature type="region of interest" description="Disordered" evidence="6">
    <location>
        <begin position="1269"/>
        <end position="1293"/>
    </location>
</feature>
<keyword evidence="2" id="KW-0677">Repeat</keyword>
<name>A0A8C3X0A1_9CETA</name>
<dbReference type="PANTHER" id="PTHR47166:SF1">
    <property type="entry name" value="ZINC FINGER PROTEIN 831"/>
    <property type="match status" value="1"/>
</dbReference>
<evidence type="ECO:0000256" key="2">
    <source>
        <dbReference type="ARBA" id="ARBA00022737"/>
    </source>
</evidence>
<feature type="compositionally biased region" description="Low complexity" evidence="6">
    <location>
        <begin position="219"/>
        <end position="230"/>
    </location>
</feature>
<keyword evidence="4" id="KW-0862">Zinc</keyword>
<gene>
    <name evidence="8" type="primary">ZNF831</name>
</gene>
<dbReference type="Proteomes" id="UP000694540">
    <property type="component" value="Unplaced"/>
</dbReference>
<evidence type="ECO:0000256" key="1">
    <source>
        <dbReference type="ARBA" id="ARBA00022723"/>
    </source>
</evidence>
<organism evidence="8 9">
    <name type="scientific">Catagonus wagneri</name>
    <name type="common">Chacoan peccary</name>
    <dbReference type="NCBI Taxonomy" id="51154"/>
    <lineage>
        <taxon>Eukaryota</taxon>
        <taxon>Metazoa</taxon>
        <taxon>Chordata</taxon>
        <taxon>Craniata</taxon>
        <taxon>Vertebrata</taxon>
        <taxon>Euteleostomi</taxon>
        <taxon>Mammalia</taxon>
        <taxon>Eutheria</taxon>
        <taxon>Laurasiatheria</taxon>
        <taxon>Artiodactyla</taxon>
        <taxon>Suina</taxon>
        <taxon>Tayassuidae</taxon>
        <taxon>Catagonus</taxon>
    </lineage>
</organism>
<keyword evidence="3 5" id="KW-0863">Zinc-finger</keyword>
<feature type="compositionally biased region" description="Basic residues" evidence="6">
    <location>
        <begin position="575"/>
        <end position="584"/>
    </location>
</feature>
<feature type="compositionally biased region" description="Gly residues" evidence="6">
    <location>
        <begin position="1189"/>
        <end position="1199"/>
    </location>
</feature>
<feature type="region of interest" description="Disordered" evidence="6">
    <location>
        <begin position="1055"/>
        <end position="1091"/>
    </location>
</feature>
<feature type="region of interest" description="Disordered" evidence="6">
    <location>
        <begin position="1606"/>
        <end position="1627"/>
    </location>
</feature>
<keyword evidence="9" id="KW-1185">Reference proteome</keyword>
<evidence type="ECO:0000256" key="3">
    <source>
        <dbReference type="ARBA" id="ARBA00022771"/>
    </source>
</evidence>
<dbReference type="Gene3D" id="3.30.160.60">
    <property type="entry name" value="Classic Zinc Finger"/>
    <property type="match status" value="2"/>
</dbReference>
<dbReference type="SUPFAM" id="SSF57667">
    <property type="entry name" value="beta-beta-alpha zinc fingers"/>
    <property type="match status" value="1"/>
</dbReference>
<evidence type="ECO:0000256" key="6">
    <source>
        <dbReference type="SAM" id="MobiDB-lite"/>
    </source>
</evidence>
<reference evidence="8" key="1">
    <citation type="submission" date="2025-08" db="UniProtKB">
        <authorList>
            <consortium name="Ensembl"/>
        </authorList>
    </citation>
    <scope>IDENTIFICATION</scope>
</reference>
<feature type="compositionally biased region" description="Polar residues" evidence="6">
    <location>
        <begin position="293"/>
        <end position="306"/>
    </location>
</feature>
<feature type="region of interest" description="Disordered" evidence="6">
    <location>
        <begin position="634"/>
        <end position="874"/>
    </location>
</feature>
<feature type="region of interest" description="Disordered" evidence="6">
    <location>
        <begin position="1308"/>
        <end position="1339"/>
    </location>
</feature>
<feature type="compositionally biased region" description="Low complexity" evidence="6">
    <location>
        <begin position="865"/>
        <end position="874"/>
    </location>
</feature>
<dbReference type="Pfam" id="PF00096">
    <property type="entry name" value="zf-C2H2"/>
    <property type="match status" value="1"/>
</dbReference>
<reference evidence="8" key="2">
    <citation type="submission" date="2025-09" db="UniProtKB">
        <authorList>
            <consortium name="Ensembl"/>
        </authorList>
    </citation>
    <scope>IDENTIFICATION</scope>
</reference>
<feature type="region of interest" description="Disordered" evidence="6">
    <location>
        <begin position="489"/>
        <end position="589"/>
    </location>
</feature>
<dbReference type="GeneTree" id="ENSGT00940000161664"/>
<evidence type="ECO:0000256" key="5">
    <source>
        <dbReference type="PROSITE-ProRule" id="PRU00042"/>
    </source>
</evidence>
<evidence type="ECO:0000259" key="7">
    <source>
        <dbReference type="PROSITE" id="PS50157"/>
    </source>
</evidence>
<feature type="region of interest" description="Disordered" evidence="6">
    <location>
        <begin position="1104"/>
        <end position="1130"/>
    </location>
</feature>
<keyword evidence="1" id="KW-0479">Metal-binding</keyword>
<proteinExistence type="predicted"/>
<feature type="region of interest" description="Disordered" evidence="6">
    <location>
        <begin position="967"/>
        <end position="1025"/>
    </location>
</feature>
<feature type="domain" description="C2H2-type" evidence="7">
    <location>
        <begin position="143"/>
        <end position="170"/>
    </location>
</feature>
<dbReference type="FunFam" id="3.30.160.60:FF:000710">
    <property type="entry name" value="Zinc finger protein 768"/>
    <property type="match status" value="1"/>
</dbReference>